<accession>A0AAD0KTN9</accession>
<name>A0AAD0KTN9_MYCLR</name>
<feature type="compositionally biased region" description="Basic and acidic residues" evidence="1">
    <location>
        <begin position="28"/>
        <end position="47"/>
    </location>
</feature>
<gene>
    <name evidence="2" type="ORF">DIJ64_13835</name>
</gene>
<evidence type="ECO:0000313" key="2">
    <source>
        <dbReference type="EMBL" id="AWV48749.1"/>
    </source>
</evidence>
<reference evidence="2 3" key="1">
    <citation type="submission" date="2018-05" db="EMBL/GenBank/DDBJ databases">
        <title>Evolution of small genomes with special reference to Mycobacterium leprae.</title>
        <authorList>
            <person name="Mohanty P.S."/>
            <person name="Bansal A.K."/>
            <person name="Gupta U.D."/>
            <person name="Naaz F."/>
            <person name="Dwivedi V.D."/>
            <person name="Singh H."/>
            <person name="Gupta G."/>
            <person name="Sharma S."/>
            <person name="Arora M."/>
        </authorList>
    </citation>
    <scope>NUCLEOTIDE SEQUENCE [LARGE SCALE GENOMIC DNA]</scope>
    <source>
        <strain evidence="2 3">MRHRU-235-G</strain>
    </source>
</reference>
<dbReference type="EMBL" id="CP029543">
    <property type="protein sequence ID" value="AWV48749.1"/>
    <property type="molecule type" value="Genomic_DNA"/>
</dbReference>
<evidence type="ECO:0000313" key="3">
    <source>
        <dbReference type="Proteomes" id="UP000249682"/>
    </source>
</evidence>
<sequence length="64" mass="7301">MLSSEILTAAAFVILLVIALETKDRASEEISSIHEHHHHMDLPRTSESRMQPNPRTQPDTVQQR</sequence>
<dbReference type="Proteomes" id="UP000249682">
    <property type="component" value="Chromosome"/>
</dbReference>
<protein>
    <submittedName>
        <fullName evidence="2">Uncharacterized protein</fullName>
    </submittedName>
</protein>
<proteinExistence type="predicted"/>
<evidence type="ECO:0000256" key="1">
    <source>
        <dbReference type="SAM" id="MobiDB-lite"/>
    </source>
</evidence>
<organism evidence="2 3">
    <name type="scientific">Mycobacterium leprae</name>
    <dbReference type="NCBI Taxonomy" id="1769"/>
    <lineage>
        <taxon>Bacteria</taxon>
        <taxon>Bacillati</taxon>
        <taxon>Actinomycetota</taxon>
        <taxon>Actinomycetes</taxon>
        <taxon>Mycobacteriales</taxon>
        <taxon>Mycobacteriaceae</taxon>
        <taxon>Mycobacterium</taxon>
    </lineage>
</organism>
<feature type="compositionally biased region" description="Polar residues" evidence="1">
    <location>
        <begin position="48"/>
        <end position="64"/>
    </location>
</feature>
<dbReference type="AlphaFoldDB" id="A0AAD0KTN9"/>
<feature type="region of interest" description="Disordered" evidence="1">
    <location>
        <begin position="28"/>
        <end position="64"/>
    </location>
</feature>